<evidence type="ECO:0000259" key="2">
    <source>
        <dbReference type="PROSITE" id="PS50921"/>
    </source>
</evidence>
<dbReference type="InterPro" id="IPR036388">
    <property type="entry name" value="WH-like_DNA-bd_sf"/>
</dbReference>
<name>A0ABQ6JBN5_9ACTN</name>
<evidence type="ECO:0000313" key="3">
    <source>
        <dbReference type="EMBL" id="GMA84873.1"/>
    </source>
</evidence>
<dbReference type="Proteomes" id="UP001157017">
    <property type="component" value="Unassembled WGS sequence"/>
</dbReference>
<feature type="domain" description="ANTAR" evidence="2">
    <location>
        <begin position="43"/>
        <end position="104"/>
    </location>
</feature>
<dbReference type="Gene3D" id="1.10.10.10">
    <property type="entry name" value="Winged helix-like DNA-binding domain superfamily/Winged helix DNA-binding domain"/>
    <property type="match status" value="1"/>
</dbReference>
<sequence length="204" mass="22390">MDEAQADTIGGLNLYSDTPHAFDDADLRTGQLLATHGAVMASAAGDRARAEHLQQALLSNREIGVAMGILMARHTLTRDQAFDLLKAASQHTNRKPARRRHRGRRHRHPRAARSPGPRAPRRDGPPRARPALAARHPPPQPPHHAHSRQHAQHRRGRDDERRQRLVAEVGPAPADARRQAAPRRLAAQTEARRPTGRGGPAAAT</sequence>
<dbReference type="InterPro" id="IPR005561">
    <property type="entry name" value="ANTAR"/>
</dbReference>
<comment type="caution">
    <text evidence="3">The sequence shown here is derived from an EMBL/GenBank/DDBJ whole genome shotgun (WGS) entry which is preliminary data.</text>
</comment>
<organism evidence="3 4">
    <name type="scientific">Angustibacter aerolatus</name>
    <dbReference type="NCBI Taxonomy" id="1162965"/>
    <lineage>
        <taxon>Bacteria</taxon>
        <taxon>Bacillati</taxon>
        <taxon>Actinomycetota</taxon>
        <taxon>Actinomycetes</taxon>
        <taxon>Kineosporiales</taxon>
        <taxon>Kineosporiaceae</taxon>
    </lineage>
</organism>
<keyword evidence="4" id="KW-1185">Reference proteome</keyword>
<dbReference type="Pfam" id="PF03861">
    <property type="entry name" value="ANTAR"/>
    <property type="match status" value="1"/>
</dbReference>
<protein>
    <recommendedName>
        <fullName evidence="2">ANTAR domain-containing protein</fullName>
    </recommendedName>
</protein>
<feature type="region of interest" description="Disordered" evidence="1">
    <location>
        <begin position="88"/>
        <end position="204"/>
    </location>
</feature>
<dbReference type="PROSITE" id="PS50921">
    <property type="entry name" value="ANTAR"/>
    <property type="match status" value="1"/>
</dbReference>
<accession>A0ABQ6JBN5</accession>
<dbReference type="SMART" id="SM01012">
    <property type="entry name" value="ANTAR"/>
    <property type="match status" value="1"/>
</dbReference>
<reference evidence="4" key="1">
    <citation type="journal article" date="2019" name="Int. J. Syst. Evol. Microbiol.">
        <title>The Global Catalogue of Microorganisms (GCM) 10K type strain sequencing project: providing services to taxonomists for standard genome sequencing and annotation.</title>
        <authorList>
            <consortium name="The Broad Institute Genomics Platform"/>
            <consortium name="The Broad Institute Genome Sequencing Center for Infectious Disease"/>
            <person name="Wu L."/>
            <person name="Ma J."/>
        </authorList>
    </citation>
    <scope>NUCLEOTIDE SEQUENCE [LARGE SCALE GENOMIC DNA]</scope>
    <source>
        <strain evidence="4">NBRC 108730</strain>
    </source>
</reference>
<feature type="compositionally biased region" description="Basic residues" evidence="1">
    <location>
        <begin position="92"/>
        <end position="111"/>
    </location>
</feature>
<dbReference type="EMBL" id="BSUZ01000001">
    <property type="protein sequence ID" value="GMA84873.1"/>
    <property type="molecule type" value="Genomic_DNA"/>
</dbReference>
<proteinExistence type="predicted"/>
<evidence type="ECO:0000313" key="4">
    <source>
        <dbReference type="Proteomes" id="UP001157017"/>
    </source>
</evidence>
<feature type="compositionally biased region" description="Basic and acidic residues" evidence="1">
    <location>
        <begin position="156"/>
        <end position="165"/>
    </location>
</feature>
<feature type="compositionally biased region" description="Basic residues" evidence="1">
    <location>
        <begin position="143"/>
        <end position="155"/>
    </location>
</feature>
<evidence type="ECO:0000256" key="1">
    <source>
        <dbReference type="SAM" id="MobiDB-lite"/>
    </source>
</evidence>
<gene>
    <name evidence="3" type="ORF">GCM10025868_01230</name>
</gene>